<keyword evidence="4" id="KW-0521">NADP</keyword>
<dbReference type="Proteomes" id="UP000326921">
    <property type="component" value="Chromosome"/>
</dbReference>
<evidence type="ECO:0000256" key="4">
    <source>
        <dbReference type="ARBA" id="ARBA00022857"/>
    </source>
</evidence>
<dbReference type="CDD" id="cd02932">
    <property type="entry name" value="OYE_YqiM_FMN"/>
    <property type="match status" value="1"/>
</dbReference>
<dbReference type="Gene3D" id="3.20.20.70">
    <property type="entry name" value="Aldolase class I"/>
    <property type="match status" value="1"/>
</dbReference>
<proteinExistence type="predicted"/>
<evidence type="ECO:0000256" key="5">
    <source>
        <dbReference type="ARBA" id="ARBA00023002"/>
    </source>
</evidence>
<keyword evidence="8" id="KW-1185">Reference proteome</keyword>
<name>A0A5Q0Q8R3_9SPHI</name>
<feature type="domain" description="NADH:flavin oxidoreductase/NADH oxidase N-terminal" evidence="6">
    <location>
        <begin position="3"/>
        <end position="340"/>
    </location>
</feature>
<dbReference type="GO" id="GO:0050661">
    <property type="term" value="F:NADP binding"/>
    <property type="evidence" value="ECO:0007669"/>
    <property type="project" value="InterPro"/>
</dbReference>
<organism evidence="7 8">
    <name type="scientific">Sphingobacterium zhuxiongii</name>
    <dbReference type="NCBI Taxonomy" id="2662364"/>
    <lineage>
        <taxon>Bacteria</taxon>
        <taxon>Pseudomonadati</taxon>
        <taxon>Bacteroidota</taxon>
        <taxon>Sphingobacteriia</taxon>
        <taxon>Sphingobacteriales</taxon>
        <taxon>Sphingobacteriaceae</taxon>
        <taxon>Sphingobacterium</taxon>
    </lineage>
</organism>
<dbReference type="RefSeq" id="WP_153509829.1">
    <property type="nucleotide sequence ID" value="NZ_CP045652.1"/>
</dbReference>
<dbReference type="InterPro" id="IPR013785">
    <property type="entry name" value="Aldolase_TIM"/>
</dbReference>
<dbReference type="InterPro" id="IPR001155">
    <property type="entry name" value="OxRdtase_FMN_N"/>
</dbReference>
<keyword evidence="5" id="KW-0560">Oxidoreductase</keyword>
<evidence type="ECO:0000256" key="3">
    <source>
        <dbReference type="ARBA" id="ARBA00022643"/>
    </source>
</evidence>
<evidence type="ECO:0000256" key="2">
    <source>
        <dbReference type="ARBA" id="ARBA00022630"/>
    </source>
</evidence>
<dbReference type="SUPFAM" id="SSF51395">
    <property type="entry name" value="FMN-linked oxidoreductases"/>
    <property type="match status" value="1"/>
</dbReference>
<evidence type="ECO:0000259" key="6">
    <source>
        <dbReference type="Pfam" id="PF00724"/>
    </source>
</evidence>
<dbReference type="GO" id="GO:0010181">
    <property type="term" value="F:FMN binding"/>
    <property type="evidence" value="ECO:0007669"/>
    <property type="project" value="InterPro"/>
</dbReference>
<dbReference type="InterPro" id="IPR044152">
    <property type="entry name" value="YqjM-like"/>
</dbReference>
<evidence type="ECO:0000313" key="7">
    <source>
        <dbReference type="EMBL" id="QGA25509.1"/>
    </source>
</evidence>
<dbReference type="EMBL" id="CP045652">
    <property type="protein sequence ID" value="QGA25509.1"/>
    <property type="molecule type" value="Genomic_DNA"/>
</dbReference>
<comment type="cofactor">
    <cofactor evidence="1">
        <name>FMN</name>
        <dbReference type="ChEBI" id="CHEBI:58210"/>
    </cofactor>
</comment>
<keyword evidence="3" id="KW-0288">FMN</keyword>
<keyword evidence="2" id="KW-0285">Flavoprotein</keyword>
<evidence type="ECO:0000256" key="1">
    <source>
        <dbReference type="ARBA" id="ARBA00001917"/>
    </source>
</evidence>
<dbReference type="PANTHER" id="PTHR43303">
    <property type="entry name" value="NADPH DEHYDROGENASE C23G7.10C-RELATED"/>
    <property type="match status" value="1"/>
</dbReference>
<reference evidence="7 8" key="1">
    <citation type="submission" date="2019-10" db="EMBL/GenBank/DDBJ databases">
        <authorList>
            <person name="Dong K."/>
        </authorList>
    </citation>
    <scope>NUCLEOTIDE SEQUENCE [LARGE SCALE GENOMIC DNA]</scope>
    <source>
        <strain evidence="8">dk4302</strain>
    </source>
</reference>
<dbReference type="KEGG" id="sphe:GFH32_03870"/>
<dbReference type="Pfam" id="PF00724">
    <property type="entry name" value="Oxidored_FMN"/>
    <property type="match status" value="1"/>
</dbReference>
<dbReference type="AlphaFoldDB" id="A0A5Q0Q8R3"/>
<dbReference type="GO" id="GO:0003959">
    <property type="term" value="F:NADPH dehydrogenase activity"/>
    <property type="evidence" value="ECO:0007669"/>
    <property type="project" value="InterPro"/>
</dbReference>
<dbReference type="PANTHER" id="PTHR43303:SF4">
    <property type="entry name" value="NADPH DEHYDROGENASE C23G7.10C-RELATED"/>
    <property type="match status" value="1"/>
</dbReference>
<accession>A0A5Q0Q8R3</accession>
<gene>
    <name evidence="7" type="ORF">GFH32_03870</name>
</gene>
<protein>
    <submittedName>
        <fullName evidence="7">Oxidoreductase</fullName>
    </submittedName>
</protein>
<evidence type="ECO:0000313" key="8">
    <source>
        <dbReference type="Proteomes" id="UP000326921"/>
    </source>
</evidence>
<sequence>MSEIFNPLKLKNLTLSNRIIVSPMCQYTAEDGFANNWHLVHLGQFATGKAGAIIQEATAVVPEGRISYGDLGIWKDEHIAKYQEITKFIKEQGSIPGIQLAHAGRKASTDKPWISRKQFAPNEENGWQTVSSTDIPYLESEHAPKALTLDEIKGLVEQFADAAERAVKAGYQIIEIHAAHGYLIHQFLSPLINNRTDQYGGSFDNRIRLLLEIVAAVKTRLDERHSLWVRISATDWAEEGWDIEASIALVKVLKEAGVEVMDISTGGTVHWQKIPVEPAYQVPFATRIKQETGIITGSVGLITSAAQANEIVERNQADFILIGRAFLDDPHLVYHWAKDLSVDLAWPHQYERAKS</sequence>